<dbReference type="Gene3D" id="3.20.20.140">
    <property type="entry name" value="Metal-dependent hydrolases"/>
    <property type="match status" value="1"/>
</dbReference>
<keyword evidence="1" id="KW-0456">Lyase</keyword>
<name>A0A1A0QYS1_MYCPR</name>
<sequence>MPSDLEDSLSDSSIFTIGRDHELSFLPEPEPKPVWCPVISVDDHSFEPSTLFDTVPAKFRDDVPRLVDVDGRPAWQIADKQFFFSGMDGAAGRPITEWRSMQMRLEDYRASVYDTDARVRDMDIAGVWGSLCFPSITWGFAGTTLSRMPDKELGFACVQAYNDWAVEQWAGSHPDRFIPCALSYLADAELAAKEIYRNAERGVHAVSFTENPAQLGFPSVHSDHWEPFWRACAETETAINLHIGSSGRISCPSPDTPVPAQVALFPLNGIETVVDWIFSGIAQRYNDIHIVLSEAGISWVPMVVERLHRAYRQREAEPEVWAGSTIHPVDVLHRNFWFTSIEDPSAFQRLDVISEDRMMLEVDFPHTDSSWPDSQELFRAELETLPTETIKKICYGNAAALYHHPEPPQSMLDESVLLAPR</sequence>
<dbReference type="InterPro" id="IPR032465">
    <property type="entry name" value="ACMSD"/>
</dbReference>
<dbReference type="GO" id="GO:0005737">
    <property type="term" value="C:cytoplasm"/>
    <property type="evidence" value="ECO:0007669"/>
    <property type="project" value="TreeGrafter"/>
</dbReference>
<dbReference type="OrthoDB" id="8673349at2"/>
<evidence type="ECO:0000313" key="4">
    <source>
        <dbReference type="Proteomes" id="UP000093902"/>
    </source>
</evidence>
<dbReference type="EMBL" id="LZSO01000031">
    <property type="protein sequence ID" value="OBB27227.1"/>
    <property type="molecule type" value="Genomic_DNA"/>
</dbReference>
<gene>
    <name evidence="3" type="ORF">A5792_25840</name>
</gene>
<proteinExistence type="predicted"/>
<dbReference type="Proteomes" id="UP000093902">
    <property type="component" value="Unassembled WGS sequence"/>
</dbReference>
<dbReference type="GO" id="GO:0016787">
    <property type="term" value="F:hydrolase activity"/>
    <property type="evidence" value="ECO:0007669"/>
    <property type="project" value="InterPro"/>
</dbReference>
<dbReference type="InterPro" id="IPR006680">
    <property type="entry name" value="Amidohydro-rel"/>
</dbReference>
<dbReference type="SUPFAM" id="SSF51556">
    <property type="entry name" value="Metallo-dependent hydrolases"/>
    <property type="match status" value="1"/>
</dbReference>
<evidence type="ECO:0000256" key="1">
    <source>
        <dbReference type="ARBA" id="ARBA00023239"/>
    </source>
</evidence>
<dbReference type="Pfam" id="PF04909">
    <property type="entry name" value="Amidohydro_2"/>
    <property type="match status" value="1"/>
</dbReference>
<comment type="caution">
    <text evidence="3">The sequence shown here is derived from an EMBL/GenBank/DDBJ whole genome shotgun (WGS) entry which is preliminary data.</text>
</comment>
<organism evidence="3 4">
    <name type="scientific">Mycolicibacterium peregrinum</name>
    <name type="common">Mycobacterium peregrinum</name>
    <dbReference type="NCBI Taxonomy" id="43304"/>
    <lineage>
        <taxon>Bacteria</taxon>
        <taxon>Bacillati</taxon>
        <taxon>Actinomycetota</taxon>
        <taxon>Actinomycetes</taxon>
        <taxon>Mycobacteriales</taxon>
        <taxon>Mycobacteriaceae</taxon>
        <taxon>Mycolicibacterium</taxon>
    </lineage>
</organism>
<dbReference type="GO" id="GO:0016831">
    <property type="term" value="F:carboxy-lyase activity"/>
    <property type="evidence" value="ECO:0007669"/>
    <property type="project" value="InterPro"/>
</dbReference>
<dbReference type="AlphaFoldDB" id="A0A1A0QYS1"/>
<accession>A0A1A0QYS1</accession>
<dbReference type="PANTHER" id="PTHR21240">
    <property type="entry name" value="2-AMINO-3-CARBOXYLMUCONATE-6-SEMIALDEHYDE DECARBOXYLASE"/>
    <property type="match status" value="1"/>
</dbReference>
<dbReference type="PANTHER" id="PTHR21240:SF28">
    <property type="entry name" value="ISO-OROTATE DECARBOXYLASE (EUROFUNG)"/>
    <property type="match status" value="1"/>
</dbReference>
<evidence type="ECO:0000259" key="2">
    <source>
        <dbReference type="Pfam" id="PF04909"/>
    </source>
</evidence>
<protein>
    <recommendedName>
        <fullName evidence="2">Amidohydrolase-related domain-containing protein</fullName>
    </recommendedName>
</protein>
<dbReference type="RefSeq" id="WP_064934092.1">
    <property type="nucleotide sequence ID" value="NZ_LZSO01000031.1"/>
</dbReference>
<feature type="domain" description="Amidohydrolase-related" evidence="2">
    <location>
        <begin position="158"/>
        <end position="402"/>
    </location>
</feature>
<reference evidence="4" key="1">
    <citation type="submission" date="2016-06" db="EMBL/GenBank/DDBJ databases">
        <authorList>
            <person name="Sutton G."/>
            <person name="Brinkac L."/>
            <person name="Sanka R."/>
            <person name="Adams M."/>
            <person name="Lau E."/>
            <person name="Mehaffy C."/>
            <person name="Tameris M."/>
            <person name="Hatherill M."/>
            <person name="Hanekom W."/>
            <person name="Mahomed H."/>
            <person name="Mcshane H."/>
        </authorList>
    </citation>
    <scope>NUCLEOTIDE SEQUENCE [LARGE SCALE GENOMIC DNA]</scope>
    <source>
        <strain evidence="4">852002-51209_SCH5440388</strain>
    </source>
</reference>
<evidence type="ECO:0000313" key="3">
    <source>
        <dbReference type="EMBL" id="OBB27227.1"/>
    </source>
</evidence>
<dbReference type="InterPro" id="IPR032466">
    <property type="entry name" value="Metal_Hydrolase"/>
</dbReference>
<dbReference type="GO" id="GO:0019748">
    <property type="term" value="P:secondary metabolic process"/>
    <property type="evidence" value="ECO:0007669"/>
    <property type="project" value="TreeGrafter"/>
</dbReference>